<sequence length="68" mass="7370">MNVNATLLGQGILLLMIIVGVLAYWLARRRSERPALIATLCALLSLFPPLGLLALLLLVLHLDRPTGP</sequence>
<evidence type="ECO:0000313" key="3">
    <source>
        <dbReference type="Proteomes" id="UP000078435"/>
    </source>
</evidence>
<dbReference type="Proteomes" id="UP000078435">
    <property type="component" value="Unassembled WGS sequence"/>
</dbReference>
<organism evidence="2 3">
    <name type="scientific">Aeromonas enteropelogenes</name>
    <name type="common">Aeromonas trota</name>
    <dbReference type="NCBI Taxonomy" id="29489"/>
    <lineage>
        <taxon>Bacteria</taxon>
        <taxon>Pseudomonadati</taxon>
        <taxon>Pseudomonadota</taxon>
        <taxon>Gammaproteobacteria</taxon>
        <taxon>Aeromonadales</taxon>
        <taxon>Aeromonadaceae</taxon>
        <taxon>Aeromonas</taxon>
    </lineage>
</organism>
<accession>A0A175VIH2</accession>
<evidence type="ECO:0000256" key="1">
    <source>
        <dbReference type="SAM" id="Phobius"/>
    </source>
</evidence>
<proteinExistence type="predicted"/>
<feature type="transmembrane region" description="Helical" evidence="1">
    <location>
        <begin position="6"/>
        <end position="27"/>
    </location>
</feature>
<feature type="transmembrane region" description="Helical" evidence="1">
    <location>
        <begin position="34"/>
        <end position="60"/>
    </location>
</feature>
<comment type="caution">
    <text evidence="2">The sequence shown here is derived from an EMBL/GenBank/DDBJ whole genome shotgun (WGS) entry which is preliminary data.</text>
</comment>
<evidence type="ECO:0000313" key="2">
    <source>
        <dbReference type="EMBL" id="KXU80421.1"/>
    </source>
</evidence>
<dbReference type="RefSeq" id="WP_026456049.1">
    <property type="nucleotide sequence ID" value="NZ_JAAKKB010000032.1"/>
</dbReference>
<protein>
    <submittedName>
        <fullName evidence="2">Uncharacterized protein</fullName>
    </submittedName>
</protein>
<name>A0A175VIH2_AEREN</name>
<dbReference type="AlphaFoldDB" id="A0A175VIH2"/>
<gene>
    <name evidence="2" type="ORF">LCR_15075</name>
</gene>
<keyword evidence="1" id="KW-0472">Membrane</keyword>
<keyword evidence="1" id="KW-1133">Transmembrane helix</keyword>
<dbReference type="EMBL" id="JMGO02000004">
    <property type="protein sequence ID" value="KXU80421.1"/>
    <property type="molecule type" value="Genomic_DNA"/>
</dbReference>
<reference evidence="2 3" key="1">
    <citation type="submission" date="2016-02" db="EMBL/GenBank/DDBJ databases">
        <title>Draft genome sequence of Aeromonas trota strain 1999lcr isolated from cerebrospinal fluid (CSF).</title>
        <authorList>
            <person name="Dallagassa C.B."/>
            <person name="Prediger K.C."/>
            <person name="Weiss V.A."/>
            <person name="Assis F.E."/>
            <person name="Baura V."/>
            <person name="Cruz L.M."/>
            <person name="Souza E.M."/>
            <person name="Pedrosa F.O."/>
            <person name="Fadel-Picheth C.M."/>
        </authorList>
    </citation>
    <scope>NUCLEOTIDE SEQUENCE [LARGE SCALE GENOMIC DNA]</scope>
    <source>
        <strain evidence="2 3">1999lcr</strain>
    </source>
</reference>
<keyword evidence="1" id="KW-0812">Transmembrane</keyword>